<reference evidence="7" key="1">
    <citation type="journal article" date="2023" name="Nat. Commun.">
        <title>Diploid and tetraploid genomes of Acorus and the evolution of monocots.</title>
        <authorList>
            <person name="Ma L."/>
            <person name="Liu K.W."/>
            <person name="Li Z."/>
            <person name="Hsiao Y.Y."/>
            <person name="Qi Y."/>
            <person name="Fu T."/>
            <person name="Tang G.D."/>
            <person name="Zhang D."/>
            <person name="Sun W.H."/>
            <person name="Liu D.K."/>
            <person name="Li Y."/>
            <person name="Chen G.Z."/>
            <person name="Liu X.D."/>
            <person name="Liao X.Y."/>
            <person name="Jiang Y.T."/>
            <person name="Yu X."/>
            <person name="Hao Y."/>
            <person name="Huang J."/>
            <person name="Zhao X.W."/>
            <person name="Ke S."/>
            <person name="Chen Y.Y."/>
            <person name="Wu W.L."/>
            <person name="Hsu J.L."/>
            <person name="Lin Y.F."/>
            <person name="Huang M.D."/>
            <person name="Li C.Y."/>
            <person name="Huang L."/>
            <person name="Wang Z.W."/>
            <person name="Zhao X."/>
            <person name="Zhong W.Y."/>
            <person name="Peng D.H."/>
            <person name="Ahmad S."/>
            <person name="Lan S."/>
            <person name="Zhang J.S."/>
            <person name="Tsai W.C."/>
            <person name="Van de Peer Y."/>
            <person name="Liu Z.J."/>
        </authorList>
    </citation>
    <scope>NUCLEOTIDE SEQUENCE</scope>
    <source>
        <strain evidence="7">SCP</strain>
    </source>
</reference>
<keyword evidence="8" id="KW-1185">Reference proteome</keyword>
<protein>
    <submittedName>
        <fullName evidence="7">BTB/POZ domain-containing protein</fullName>
    </submittedName>
</protein>
<dbReference type="InterPro" id="IPR011333">
    <property type="entry name" value="SKP1/BTB/POZ_sf"/>
</dbReference>
<evidence type="ECO:0000259" key="5">
    <source>
        <dbReference type="PROSITE" id="PS50097"/>
    </source>
</evidence>
<evidence type="ECO:0000256" key="1">
    <source>
        <dbReference type="ARBA" id="ARBA00004906"/>
    </source>
</evidence>
<dbReference type="EMBL" id="JAUJYN010000004">
    <property type="protein sequence ID" value="KAK1272692.1"/>
    <property type="molecule type" value="Genomic_DNA"/>
</dbReference>
<dbReference type="PROSITE" id="PS50097">
    <property type="entry name" value="BTB"/>
    <property type="match status" value="1"/>
</dbReference>
<dbReference type="InterPro" id="IPR043454">
    <property type="entry name" value="NPH3/RPT2-like"/>
</dbReference>
<organism evidence="7 8">
    <name type="scientific">Acorus gramineus</name>
    <name type="common">Dwarf sweet flag</name>
    <dbReference type="NCBI Taxonomy" id="55184"/>
    <lineage>
        <taxon>Eukaryota</taxon>
        <taxon>Viridiplantae</taxon>
        <taxon>Streptophyta</taxon>
        <taxon>Embryophyta</taxon>
        <taxon>Tracheophyta</taxon>
        <taxon>Spermatophyta</taxon>
        <taxon>Magnoliopsida</taxon>
        <taxon>Liliopsida</taxon>
        <taxon>Acoraceae</taxon>
        <taxon>Acorus</taxon>
    </lineage>
</organism>
<feature type="domain" description="NPH3" evidence="6">
    <location>
        <begin position="177"/>
        <end position="431"/>
    </location>
</feature>
<dbReference type="Proteomes" id="UP001179952">
    <property type="component" value="Unassembled WGS sequence"/>
</dbReference>
<feature type="region of interest" description="Disordered" evidence="4">
    <location>
        <begin position="441"/>
        <end position="486"/>
    </location>
</feature>
<accession>A0AAV9B9D0</accession>
<proteinExistence type="inferred from homology"/>
<dbReference type="PANTHER" id="PTHR32370">
    <property type="entry name" value="OS12G0117600 PROTEIN"/>
    <property type="match status" value="1"/>
</dbReference>
<evidence type="ECO:0000313" key="7">
    <source>
        <dbReference type="EMBL" id="KAK1272692.1"/>
    </source>
</evidence>
<feature type="compositionally biased region" description="Polar residues" evidence="4">
    <location>
        <begin position="451"/>
        <end position="460"/>
    </location>
</feature>
<evidence type="ECO:0000259" key="6">
    <source>
        <dbReference type="PROSITE" id="PS51649"/>
    </source>
</evidence>
<evidence type="ECO:0000256" key="2">
    <source>
        <dbReference type="ARBA" id="ARBA00022786"/>
    </source>
</evidence>
<dbReference type="PROSITE" id="PS51649">
    <property type="entry name" value="NPH3"/>
    <property type="match status" value="1"/>
</dbReference>
<feature type="region of interest" description="Disordered" evidence="4">
    <location>
        <begin position="516"/>
        <end position="538"/>
    </location>
</feature>
<sequence>MQDLCDLKVQINGHHTFFLNQKTISTYSETLRRLINQEKKKTHTKNPSIKILDFPGGPHAFELALRFCYNDGRILMTPLNLPLLYCSAVALEMTEEASTCNLSTQTETFLDSLFYWSWNDIVGSLKACEPFLDSADESGLLQKLLSSLLAKMRANSEIPTSSSSSSSSPETHNNRKEWWFDDLTVLSPKTIEKVFVALGAYGENNKNPILTRFLLHYLKSAVQKKKPETSKLDYGGLADTAVHGVALLVGRAGFSGRALFWGLRTVSCLGLERECRGKLERLMGLMMDVATVDDILVSGDGGGVYDVNFVLRLVRVYVESGTSDLGKMKKVGRLVDKYLGEISPDQGLKVSKFLAVAESLPDSARDFFDGVYRAVDIYLESHPNMSSEERTRLCRCLNYEKLTLEACKDLAKNPRIPPRIAMQALVSQQSRLQGRRAIISHHRHHHHKTPSSRASTTPGRTHSAVAEIEAEEASPPPSHAEMEEEEMRLNFQRMQWRVVELEKVCEDMKGRMSKMAKNKGSKSMQSPSHHRHRGLRLC</sequence>
<keyword evidence="2" id="KW-0833">Ubl conjugation pathway</keyword>
<comment type="caution">
    <text evidence="7">The sequence shown here is derived from an EMBL/GenBank/DDBJ whole genome shotgun (WGS) entry which is preliminary data.</text>
</comment>
<feature type="compositionally biased region" description="Basic residues" evidence="4">
    <location>
        <begin position="441"/>
        <end position="450"/>
    </location>
</feature>
<reference evidence="7" key="2">
    <citation type="submission" date="2023-06" db="EMBL/GenBank/DDBJ databases">
        <authorList>
            <person name="Ma L."/>
            <person name="Liu K.-W."/>
            <person name="Li Z."/>
            <person name="Hsiao Y.-Y."/>
            <person name="Qi Y."/>
            <person name="Fu T."/>
            <person name="Tang G."/>
            <person name="Zhang D."/>
            <person name="Sun W.-H."/>
            <person name="Liu D.-K."/>
            <person name="Li Y."/>
            <person name="Chen G.-Z."/>
            <person name="Liu X.-D."/>
            <person name="Liao X.-Y."/>
            <person name="Jiang Y.-T."/>
            <person name="Yu X."/>
            <person name="Hao Y."/>
            <person name="Huang J."/>
            <person name="Zhao X.-W."/>
            <person name="Ke S."/>
            <person name="Chen Y.-Y."/>
            <person name="Wu W.-L."/>
            <person name="Hsu J.-L."/>
            <person name="Lin Y.-F."/>
            <person name="Huang M.-D."/>
            <person name="Li C.-Y."/>
            <person name="Huang L."/>
            <person name="Wang Z.-W."/>
            <person name="Zhao X."/>
            <person name="Zhong W.-Y."/>
            <person name="Peng D.-H."/>
            <person name="Ahmad S."/>
            <person name="Lan S."/>
            <person name="Zhang J.-S."/>
            <person name="Tsai W.-C."/>
            <person name="Van De Peer Y."/>
            <person name="Liu Z.-J."/>
        </authorList>
    </citation>
    <scope>NUCLEOTIDE SEQUENCE</scope>
    <source>
        <strain evidence="7">SCP</strain>
        <tissue evidence="7">Leaves</tissue>
    </source>
</reference>
<name>A0AAV9B9D0_ACOGR</name>
<dbReference type="Gene3D" id="3.30.710.10">
    <property type="entry name" value="Potassium Channel Kv1.1, Chain A"/>
    <property type="match status" value="1"/>
</dbReference>
<feature type="domain" description="BTB" evidence="5">
    <location>
        <begin position="5"/>
        <end position="77"/>
    </location>
</feature>
<dbReference type="Pfam" id="PF03000">
    <property type="entry name" value="NPH3"/>
    <property type="match status" value="1"/>
</dbReference>
<dbReference type="AlphaFoldDB" id="A0AAV9B9D0"/>
<dbReference type="InterPro" id="IPR027356">
    <property type="entry name" value="NPH3_dom"/>
</dbReference>
<evidence type="ECO:0000256" key="4">
    <source>
        <dbReference type="SAM" id="MobiDB-lite"/>
    </source>
</evidence>
<evidence type="ECO:0000313" key="8">
    <source>
        <dbReference type="Proteomes" id="UP001179952"/>
    </source>
</evidence>
<comment type="pathway">
    <text evidence="1">Protein modification; protein ubiquitination.</text>
</comment>
<gene>
    <name evidence="7" type="ORF">QJS04_geneDACA019152</name>
</gene>
<dbReference type="SUPFAM" id="SSF54695">
    <property type="entry name" value="POZ domain"/>
    <property type="match status" value="1"/>
</dbReference>
<comment type="similarity">
    <text evidence="3">Belongs to the NPH3 family.</text>
</comment>
<dbReference type="InterPro" id="IPR000210">
    <property type="entry name" value="BTB/POZ_dom"/>
</dbReference>
<feature type="compositionally biased region" description="Basic residues" evidence="4">
    <location>
        <begin position="528"/>
        <end position="538"/>
    </location>
</feature>
<evidence type="ECO:0000256" key="3">
    <source>
        <dbReference type="PROSITE-ProRule" id="PRU00982"/>
    </source>
</evidence>